<dbReference type="EnsemblBacteria" id="AAB89130">
    <property type="protein sequence ID" value="AAB89130"/>
    <property type="gene ID" value="AF_2126"/>
</dbReference>
<dbReference type="AlphaFoldDB" id="O28154"/>
<dbReference type="PANTHER" id="PTHR37954:SF3">
    <property type="entry name" value="DUF169 DOMAIN-CONTAINING PROTEIN"/>
    <property type="match status" value="1"/>
</dbReference>
<dbReference type="PhylomeDB" id="O28154"/>
<accession>O28154</accession>
<evidence type="ECO:0000313" key="1">
    <source>
        <dbReference type="EMBL" id="AAB89130.1"/>
    </source>
</evidence>
<dbReference type="KEGG" id="afu:AF_2126"/>
<dbReference type="PANTHER" id="PTHR37954">
    <property type="entry name" value="BLL4979 PROTEIN"/>
    <property type="match status" value="1"/>
</dbReference>
<gene>
    <name evidence="1" type="ordered locus">AF_2126</name>
</gene>
<proteinExistence type="predicted"/>
<evidence type="ECO:0008006" key="3">
    <source>
        <dbReference type="Google" id="ProtNLM"/>
    </source>
</evidence>
<dbReference type="PIR" id="F69515">
    <property type="entry name" value="F69515"/>
</dbReference>
<dbReference type="HOGENOM" id="CLU_1072516_0_0_2"/>
<dbReference type="PaxDb" id="224325-AF_2126"/>
<dbReference type="InterPro" id="IPR003748">
    <property type="entry name" value="DUF169"/>
</dbReference>
<dbReference type="DNASU" id="1485355"/>
<keyword evidence="2" id="KW-1185">Reference proteome</keyword>
<organism evidence="1 2">
    <name type="scientific">Archaeoglobus fulgidus (strain ATCC 49558 / DSM 4304 / JCM 9628 / NBRC 100126 / VC-16)</name>
    <dbReference type="NCBI Taxonomy" id="224325"/>
    <lineage>
        <taxon>Archaea</taxon>
        <taxon>Methanobacteriati</taxon>
        <taxon>Methanobacteriota</taxon>
        <taxon>Archaeoglobi</taxon>
        <taxon>Archaeoglobales</taxon>
        <taxon>Archaeoglobaceae</taxon>
        <taxon>Archaeoglobus</taxon>
    </lineage>
</organism>
<evidence type="ECO:0000313" key="2">
    <source>
        <dbReference type="Proteomes" id="UP000002199"/>
    </source>
</evidence>
<dbReference type="Proteomes" id="UP000002199">
    <property type="component" value="Chromosome"/>
</dbReference>
<dbReference type="STRING" id="224325.AF_2126"/>
<reference evidence="1 2" key="1">
    <citation type="journal article" date="1997" name="Nature">
        <title>The complete genome sequence of the hyperthermophilic, sulphate-reducing archaeon Archaeoglobus fulgidus.</title>
        <authorList>
            <person name="Klenk H.P."/>
            <person name="Clayton R.A."/>
            <person name="Tomb J."/>
            <person name="White O."/>
            <person name="Nelson K.E."/>
            <person name="Ketchum K.A."/>
            <person name="Dodson R.J."/>
            <person name="Gwinn M."/>
            <person name="Hickey E.K."/>
            <person name="Peterson J.D."/>
            <person name="Richardson D.L."/>
            <person name="Kerlavage A.R."/>
            <person name="Graham D.E."/>
            <person name="Kyrpides N.C."/>
            <person name="Fleischmann R.D."/>
            <person name="Quackenbush J."/>
            <person name="Lee N.H."/>
            <person name="Sutton G.G."/>
            <person name="Gill S."/>
            <person name="Kirkness E.F."/>
            <person name="Dougherty B.A."/>
            <person name="McKenney K."/>
            <person name="Adams M.D."/>
            <person name="Loftus B."/>
            <person name="Peterson S."/>
            <person name="Reich C.I."/>
            <person name="McNeil L.K."/>
            <person name="Badger J.H."/>
            <person name="Glodek A."/>
            <person name="Zhou L."/>
            <person name="Overbeek R."/>
            <person name="Gocayne J.D."/>
            <person name="Weidman J.F."/>
            <person name="McDonald L."/>
            <person name="Utterback T."/>
            <person name="Cotton M.D."/>
            <person name="Spriggs T."/>
            <person name="Artiach P."/>
            <person name="Kaine B.P."/>
            <person name="Sykes S.M."/>
            <person name="Sadow P.W."/>
            <person name="D'Andrea K.P."/>
            <person name="Bowman C."/>
            <person name="Fujii C."/>
            <person name="Garland S.A."/>
            <person name="Mason T.M."/>
            <person name="Olsen G.J."/>
            <person name="Fraser C.M."/>
            <person name="Smith H.O."/>
            <person name="Woese C.R."/>
            <person name="Venter J.C."/>
        </authorList>
    </citation>
    <scope>NUCLEOTIDE SEQUENCE [LARGE SCALE GENOMIC DNA]</scope>
    <source>
        <strain evidence="2">ATCC 49558 / DSM 4304 / JCM 9628 / NBRC 100126 / VC-16</strain>
    </source>
</reference>
<dbReference type="eggNOG" id="arCOG02289">
    <property type="taxonomic scope" value="Archaea"/>
</dbReference>
<dbReference type="Pfam" id="PF02596">
    <property type="entry name" value="DUF169"/>
    <property type="match status" value="1"/>
</dbReference>
<dbReference type="EMBL" id="AE000782">
    <property type="protein sequence ID" value="AAB89130.1"/>
    <property type="molecule type" value="Genomic_DNA"/>
</dbReference>
<name>O28154_ARCFU</name>
<protein>
    <recommendedName>
        <fullName evidence="3">DUF169 domain-containing protein</fullName>
    </recommendedName>
</protein>
<sequence>MHPKSPLTMQQSSVFIDSEVLLDDRKFAEAMLLKKDKAGLSRADMVFVLRNLLRLKYYPVAVKFFYDEAEVEKFKAEHEYLVACNPFTFCHFCAESRQKGDVLFGERRTLGCSNARYLFGWKDYDENEIKSHMKYVKDREQAERFVKTKPRLPEGLLAFATAPLHKAKFEPDLVFIICDVLQSYHLYNDYAAAMDVHPIRPNFMMNSAACGGAVWSYVENTINIVPMCSGSYTAGKTEQGEINVFIPWAHFEKLVVRLLERTASQGGASFPRTGETYPGFDICKLCNFLLFRKPKEDE</sequence>